<evidence type="ECO:0000313" key="3">
    <source>
        <dbReference type="Proteomes" id="UP000054350"/>
    </source>
</evidence>
<dbReference type="EMBL" id="GG745331">
    <property type="protein sequence ID" value="KNE57517.1"/>
    <property type="molecule type" value="Genomic_DNA"/>
</dbReference>
<dbReference type="Proteomes" id="UP000054350">
    <property type="component" value="Unassembled WGS sequence"/>
</dbReference>
<keyword evidence="3" id="KW-1185">Reference proteome</keyword>
<evidence type="ECO:0000256" key="1">
    <source>
        <dbReference type="SAM" id="MobiDB-lite"/>
    </source>
</evidence>
<protein>
    <submittedName>
        <fullName evidence="2">Uncharacterized protein</fullName>
    </submittedName>
</protein>
<evidence type="ECO:0000313" key="2">
    <source>
        <dbReference type="EMBL" id="KNE57517.1"/>
    </source>
</evidence>
<name>A0A0L0S4T7_ALLM3</name>
<gene>
    <name evidence="2" type="ORF">AMAG_03223</name>
</gene>
<dbReference type="AlphaFoldDB" id="A0A0L0S4T7"/>
<sequence>MLSTTNTSLVASPAQITPVDVTGSPRTTHHDASVAASAMVSRFRAHDPPLPLPSASPSLGPHSLYPNETPVSSAPASLPPAPSAPSLDIYPAPEHDSMLLSAHRDSPLLLPTTMSAATTSTVASRAAHYDH</sequence>
<proteinExistence type="predicted"/>
<reference evidence="2 3" key="1">
    <citation type="submission" date="2009-11" db="EMBL/GenBank/DDBJ databases">
        <title>Annotation of Allomyces macrogynus ATCC 38327.</title>
        <authorList>
            <consortium name="The Broad Institute Genome Sequencing Platform"/>
            <person name="Russ C."/>
            <person name="Cuomo C."/>
            <person name="Burger G."/>
            <person name="Gray M.W."/>
            <person name="Holland P.W.H."/>
            <person name="King N."/>
            <person name="Lang F.B.F."/>
            <person name="Roger A.J."/>
            <person name="Ruiz-Trillo I."/>
            <person name="Young S.K."/>
            <person name="Zeng Q."/>
            <person name="Gargeya S."/>
            <person name="Fitzgerald M."/>
            <person name="Haas B."/>
            <person name="Abouelleil A."/>
            <person name="Alvarado L."/>
            <person name="Arachchi H.M."/>
            <person name="Berlin A."/>
            <person name="Chapman S.B."/>
            <person name="Gearin G."/>
            <person name="Goldberg J."/>
            <person name="Griggs A."/>
            <person name="Gujja S."/>
            <person name="Hansen M."/>
            <person name="Heiman D."/>
            <person name="Howarth C."/>
            <person name="Larimer J."/>
            <person name="Lui A."/>
            <person name="MacDonald P.J.P."/>
            <person name="McCowen C."/>
            <person name="Montmayeur A."/>
            <person name="Murphy C."/>
            <person name="Neiman D."/>
            <person name="Pearson M."/>
            <person name="Priest M."/>
            <person name="Roberts A."/>
            <person name="Saif S."/>
            <person name="Shea T."/>
            <person name="Sisk P."/>
            <person name="Stolte C."/>
            <person name="Sykes S."/>
            <person name="Wortman J."/>
            <person name="Nusbaum C."/>
            <person name="Birren B."/>
        </authorList>
    </citation>
    <scope>NUCLEOTIDE SEQUENCE [LARGE SCALE GENOMIC DNA]</scope>
    <source>
        <strain evidence="2 3">ATCC 38327</strain>
    </source>
</reference>
<reference evidence="3" key="2">
    <citation type="submission" date="2009-11" db="EMBL/GenBank/DDBJ databases">
        <title>The Genome Sequence of Allomyces macrogynus strain ATCC 38327.</title>
        <authorList>
            <consortium name="The Broad Institute Genome Sequencing Platform"/>
            <person name="Russ C."/>
            <person name="Cuomo C."/>
            <person name="Shea T."/>
            <person name="Young S.K."/>
            <person name="Zeng Q."/>
            <person name="Koehrsen M."/>
            <person name="Haas B."/>
            <person name="Borodovsky M."/>
            <person name="Guigo R."/>
            <person name="Alvarado L."/>
            <person name="Berlin A."/>
            <person name="Borenstein D."/>
            <person name="Chen Z."/>
            <person name="Engels R."/>
            <person name="Freedman E."/>
            <person name="Gellesch M."/>
            <person name="Goldberg J."/>
            <person name="Griggs A."/>
            <person name="Gujja S."/>
            <person name="Heiman D."/>
            <person name="Hepburn T."/>
            <person name="Howarth C."/>
            <person name="Jen D."/>
            <person name="Larson L."/>
            <person name="Lewis B."/>
            <person name="Mehta T."/>
            <person name="Park D."/>
            <person name="Pearson M."/>
            <person name="Roberts A."/>
            <person name="Saif S."/>
            <person name="Shenoy N."/>
            <person name="Sisk P."/>
            <person name="Stolte C."/>
            <person name="Sykes S."/>
            <person name="Walk T."/>
            <person name="White J."/>
            <person name="Yandava C."/>
            <person name="Burger G."/>
            <person name="Gray M.W."/>
            <person name="Holland P.W.H."/>
            <person name="King N."/>
            <person name="Lang F.B.F."/>
            <person name="Roger A.J."/>
            <person name="Ruiz-Trillo I."/>
            <person name="Lander E."/>
            <person name="Nusbaum C."/>
        </authorList>
    </citation>
    <scope>NUCLEOTIDE SEQUENCE [LARGE SCALE GENOMIC DNA]</scope>
    <source>
        <strain evidence="3">ATCC 38327</strain>
    </source>
</reference>
<accession>A0A0L0S4T7</accession>
<feature type="region of interest" description="Disordered" evidence="1">
    <location>
        <begin position="45"/>
        <end position="91"/>
    </location>
</feature>
<organism evidence="2 3">
    <name type="scientific">Allomyces macrogynus (strain ATCC 38327)</name>
    <name type="common">Allomyces javanicus var. macrogynus</name>
    <dbReference type="NCBI Taxonomy" id="578462"/>
    <lineage>
        <taxon>Eukaryota</taxon>
        <taxon>Fungi</taxon>
        <taxon>Fungi incertae sedis</taxon>
        <taxon>Blastocladiomycota</taxon>
        <taxon>Blastocladiomycetes</taxon>
        <taxon>Blastocladiales</taxon>
        <taxon>Blastocladiaceae</taxon>
        <taxon>Allomyces</taxon>
    </lineage>
</organism>
<dbReference type="VEuPathDB" id="FungiDB:AMAG_03223"/>
<feature type="compositionally biased region" description="Low complexity" evidence="1">
    <location>
        <begin position="55"/>
        <end position="64"/>
    </location>
</feature>